<proteinExistence type="predicted"/>
<evidence type="ECO:0000256" key="3">
    <source>
        <dbReference type="ARBA" id="ARBA00022824"/>
    </source>
</evidence>
<reference evidence="10" key="1">
    <citation type="journal article" date="2017" name="Genome Biol.">
        <title>Comparative genomics reveals high biological diversity and specific adaptations in the industrially and medically important fungal genus Aspergillus.</title>
        <authorList>
            <person name="de Vries R.P."/>
            <person name="Riley R."/>
            <person name="Wiebenga A."/>
            <person name="Aguilar-Osorio G."/>
            <person name="Amillis S."/>
            <person name="Uchima C.A."/>
            <person name="Anderluh G."/>
            <person name="Asadollahi M."/>
            <person name="Askin M."/>
            <person name="Barry K."/>
            <person name="Battaglia E."/>
            <person name="Bayram O."/>
            <person name="Benocci T."/>
            <person name="Braus-Stromeyer S.A."/>
            <person name="Caldana C."/>
            <person name="Canovas D."/>
            <person name="Cerqueira G.C."/>
            <person name="Chen F."/>
            <person name="Chen W."/>
            <person name="Choi C."/>
            <person name="Clum A."/>
            <person name="Dos Santos R.A."/>
            <person name="Damasio A.R."/>
            <person name="Diallinas G."/>
            <person name="Emri T."/>
            <person name="Fekete E."/>
            <person name="Flipphi M."/>
            <person name="Freyberg S."/>
            <person name="Gallo A."/>
            <person name="Gournas C."/>
            <person name="Habgood R."/>
            <person name="Hainaut M."/>
            <person name="Harispe M.L."/>
            <person name="Henrissat B."/>
            <person name="Hilden K.S."/>
            <person name="Hope R."/>
            <person name="Hossain A."/>
            <person name="Karabika E."/>
            <person name="Karaffa L."/>
            <person name="Karanyi Z."/>
            <person name="Krasevec N."/>
            <person name="Kuo A."/>
            <person name="Kusch H."/>
            <person name="LaButti K."/>
            <person name="Lagendijk E.L."/>
            <person name="Lapidus A."/>
            <person name="Levasseur A."/>
            <person name="Lindquist E."/>
            <person name="Lipzen A."/>
            <person name="Logrieco A.F."/>
            <person name="MacCabe A."/>
            <person name="Maekelae M.R."/>
            <person name="Malavazi I."/>
            <person name="Melin P."/>
            <person name="Meyer V."/>
            <person name="Mielnichuk N."/>
            <person name="Miskei M."/>
            <person name="Molnar A.P."/>
            <person name="Mule G."/>
            <person name="Ngan C.Y."/>
            <person name="Orejas M."/>
            <person name="Orosz E."/>
            <person name="Ouedraogo J.P."/>
            <person name="Overkamp K.M."/>
            <person name="Park H.-S."/>
            <person name="Perrone G."/>
            <person name="Piumi F."/>
            <person name="Punt P.J."/>
            <person name="Ram A.F."/>
            <person name="Ramon A."/>
            <person name="Rauscher S."/>
            <person name="Record E."/>
            <person name="Riano-Pachon D.M."/>
            <person name="Robert V."/>
            <person name="Roehrig J."/>
            <person name="Ruller R."/>
            <person name="Salamov A."/>
            <person name="Salih N.S."/>
            <person name="Samson R.A."/>
            <person name="Sandor E."/>
            <person name="Sanguinetti M."/>
            <person name="Schuetze T."/>
            <person name="Sepcic K."/>
            <person name="Shelest E."/>
            <person name="Sherlock G."/>
            <person name="Sophianopoulou V."/>
            <person name="Squina F.M."/>
            <person name="Sun H."/>
            <person name="Susca A."/>
            <person name="Todd R.B."/>
            <person name="Tsang A."/>
            <person name="Unkles S.E."/>
            <person name="van de Wiele N."/>
            <person name="van Rossen-Uffink D."/>
            <person name="Oliveira J.V."/>
            <person name="Vesth T.C."/>
            <person name="Visser J."/>
            <person name="Yu J.-H."/>
            <person name="Zhou M."/>
            <person name="Andersen M.R."/>
            <person name="Archer D.B."/>
            <person name="Baker S.E."/>
            <person name="Benoit I."/>
            <person name="Brakhage A.A."/>
            <person name="Braus G.H."/>
            <person name="Fischer R."/>
            <person name="Frisvad J.C."/>
            <person name="Goldman G.H."/>
            <person name="Houbraken J."/>
            <person name="Oakley B."/>
            <person name="Pocsi I."/>
            <person name="Scazzocchio C."/>
            <person name="Seiboth B."/>
            <person name="vanKuyk P.A."/>
            <person name="Wortman J."/>
            <person name="Dyer P.S."/>
            <person name="Grigoriev I.V."/>
        </authorList>
    </citation>
    <scope>NUCLEOTIDE SEQUENCE [LARGE SCALE GENOMIC DNA]</scope>
    <source>
        <strain evidence="10">CBS 583.65</strain>
    </source>
</reference>
<dbReference type="GeneID" id="63727528"/>
<dbReference type="RefSeq" id="XP_040666145.1">
    <property type="nucleotide sequence ID" value="XM_040812017.1"/>
</dbReference>
<dbReference type="GO" id="GO:0005789">
    <property type="term" value="C:endoplasmic reticulum membrane"/>
    <property type="evidence" value="ECO:0007669"/>
    <property type="project" value="UniProtKB-SubCell"/>
</dbReference>
<sequence>MDSDNSSDEGADIGPSFTAKATKSLLEPLRPLVSKNALTAYLGTFLFIATAILMIFVSIFAYGIFYYNFIPQVGLERIVHLQFGDGHPWGTAALDSGLVSSQPYDVHVELELPRTPSNLDTGNFMLDLTLFSHSSTSAQTGENFTAPPISRSRRPAILTYTSPLIDISSKISFMPLYVLGWKREAERLVVRMMEGVEFSRGAHNIPETLRLELNSKEEMQVYQAKVTFRTRFTGLRWIMYKWRMPSFFIFSFMFWAVSMFSFSLCWVVLACLFNTGVKEEEEEDENGVKTEDESESGPTIKEEPSEKLEFPEAEYSSELSEREPETESDVELDRDTDRKDQIMTTESGPSGAAGSGTATESAEASGIQRRRSRLFREDQP</sequence>
<feature type="compositionally biased region" description="Basic and acidic residues" evidence="7">
    <location>
        <begin position="300"/>
        <end position="310"/>
    </location>
</feature>
<accession>A0A1L9PFW4</accession>
<dbReference type="OrthoDB" id="3990054at2759"/>
<gene>
    <name evidence="9" type="ORF">ASPVEDRAFT_39839</name>
</gene>
<feature type="region of interest" description="Disordered" evidence="7">
    <location>
        <begin position="280"/>
        <end position="380"/>
    </location>
</feature>
<evidence type="ECO:0000256" key="6">
    <source>
        <dbReference type="ARBA" id="ARBA00023136"/>
    </source>
</evidence>
<organism evidence="9 10">
    <name type="scientific">Aspergillus versicolor CBS 583.65</name>
    <dbReference type="NCBI Taxonomy" id="1036611"/>
    <lineage>
        <taxon>Eukaryota</taxon>
        <taxon>Fungi</taxon>
        <taxon>Dikarya</taxon>
        <taxon>Ascomycota</taxon>
        <taxon>Pezizomycotina</taxon>
        <taxon>Eurotiomycetes</taxon>
        <taxon>Eurotiomycetidae</taxon>
        <taxon>Eurotiales</taxon>
        <taxon>Aspergillaceae</taxon>
        <taxon>Aspergillus</taxon>
        <taxon>Aspergillus subgen. Nidulantes</taxon>
    </lineage>
</organism>
<evidence type="ECO:0000256" key="5">
    <source>
        <dbReference type="ARBA" id="ARBA00023098"/>
    </source>
</evidence>
<evidence type="ECO:0000256" key="8">
    <source>
        <dbReference type="SAM" id="Phobius"/>
    </source>
</evidence>
<protein>
    <recommendedName>
        <fullName evidence="11">Seipin</fullName>
    </recommendedName>
</protein>
<dbReference type="CDD" id="cd23995">
    <property type="entry name" value="Seipin_BSCL2_like"/>
    <property type="match status" value="1"/>
</dbReference>
<feature type="compositionally biased region" description="Low complexity" evidence="7">
    <location>
        <begin position="344"/>
        <end position="366"/>
    </location>
</feature>
<dbReference type="AlphaFoldDB" id="A0A1L9PFW4"/>
<evidence type="ECO:0000256" key="1">
    <source>
        <dbReference type="ARBA" id="ARBA00004477"/>
    </source>
</evidence>
<dbReference type="Pfam" id="PF06775">
    <property type="entry name" value="Seipin"/>
    <property type="match status" value="1"/>
</dbReference>
<feature type="transmembrane region" description="Helical" evidence="8">
    <location>
        <begin position="247"/>
        <end position="269"/>
    </location>
</feature>
<dbReference type="InterPro" id="IPR009617">
    <property type="entry name" value="Seipin"/>
</dbReference>
<dbReference type="EMBL" id="KV878127">
    <property type="protein sequence ID" value="OJJ00383.1"/>
    <property type="molecule type" value="Genomic_DNA"/>
</dbReference>
<evidence type="ECO:0008006" key="11">
    <source>
        <dbReference type="Google" id="ProtNLM"/>
    </source>
</evidence>
<dbReference type="PANTHER" id="PTHR21212">
    <property type="entry name" value="BERNARDINELLI-SEIP CONGENITAL LIPODYSTROPHY 2 HOMOLOG BSCL2 PROTEIN"/>
    <property type="match status" value="1"/>
</dbReference>
<evidence type="ECO:0000256" key="2">
    <source>
        <dbReference type="ARBA" id="ARBA00022692"/>
    </source>
</evidence>
<name>A0A1L9PFW4_ASPVE</name>
<keyword evidence="3" id="KW-0256">Endoplasmic reticulum</keyword>
<keyword evidence="10" id="KW-1185">Reference proteome</keyword>
<dbReference type="PANTHER" id="PTHR21212:SF0">
    <property type="entry name" value="SEIPIN"/>
    <property type="match status" value="1"/>
</dbReference>
<dbReference type="STRING" id="1036611.A0A1L9PFW4"/>
<evidence type="ECO:0000313" key="10">
    <source>
        <dbReference type="Proteomes" id="UP000184073"/>
    </source>
</evidence>
<feature type="compositionally biased region" description="Basic and acidic residues" evidence="7">
    <location>
        <begin position="319"/>
        <end position="341"/>
    </location>
</feature>
<keyword evidence="5" id="KW-0443">Lipid metabolism</keyword>
<feature type="transmembrane region" description="Helical" evidence="8">
    <location>
        <begin position="38"/>
        <end position="67"/>
    </location>
</feature>
<keyword evidence="4 8" id="KW-1133">Transmembrane helix</keyword>
<dbReference type="GO" id="GO:0140042">
    <property type="term" value="P:lipid droplet formation"/>
    <property type="evidence" value="ECO:0007669"/>
    <property type="project" value="UniProtKB-ARBA"/>
</dbReference>
<evidence type="ECO:0000256" key="7">
    <source>
        <dbReference type="SAM" id="MobiDB-lite"/>
    </source>
</evidence>
<evidence type="ECO:0000256" key="4">
    <source>
        <dbReference type="ARBA" id="ARBA00022989"/>
    </source>
</evidence>
<dbReference type="Proteomes" id="UP000184073">
    <property type="component" value="Unassembled WGS sequence"/>
</dbReference>
<evidence type="ECO:0000313" key="9">
    <source>
        <dbReference type="EMBL" id="OJJ00383.1"/>
    </source>
</evidence>
<comment type="subcellular location">
    <subcellularLocation>
        <location evidence="1">Endoplasmic reticulum membrane</location>
        <topology evidence="1">Multi-pass membrane protein</topology>
    </subcellularLocation>
</comment>
<dbReference type="GO" id="GO:0006629">
    <property type="term" value="P:lipid metabolic process"/>
    <property type="evidence" value="ECO:0007669"/>
    <property type="project" value="UniProtKB-KW"/>
</dbReference>
<keyword evidence="6 8" id="KW-0472">Membrane</keyword>
<keyword evidence="2 8" id="KW-0812">Transmembrane</keyword>
<dbReference type="VEuPathDB" id="FungiDB:ASPVEDRAFT_39839"/>